<dbReference type="Gene3D" id="3.10.100.10">
    <property type="entry name" value="Mannose-Binding Protein A, subunit A"/>
    <property type="match status" value="1"/>
</dbReference>
<evidence type="ECO:0000313" key="3">
    <source>
        <dbReference type="Proteomes" id="UP000504633"/>
    </source>
</evidence>
<feature type="domain" description="C-type lectin" evidence="2">
    <location>
        <begin position="105"/>
        <end position="240"/>
    </location>
</feature>
<dbReference type="AlphaFoldDB" id="A0A6J1M090"/>
<keyword evidence="1" id="KW-0812">Transmembrane</keyword>
<evidence type="ECO:0000259" key="2">
    <source>
        <dbReference type="PROSITE" id="PS50041"/>
    </source>
</evidence>
<keyword evidence="1" id="KW-0472">Membrane</keyword>
<accession>A0A6J1M090</accession>
<protein>
    <submittedName>
        <fullName evidence="4">Uncharacterized protein LOC111600449</fullName>
    </submittedName>
</protein>
<keyword evidence="1" id="KW-1133">Transmembrane helix</keyword>
<dbReference type="RefSeq" id="XP_023172319.2">
    <property type="nucleotide sequence ID" value="XM_023316551.2"/>
</dbReference>
<dbReference type="OMA" id="FYWHNDA"/>
<evidence type="ECO:0000313" key="4">
    <source>
        <dbReference type="RefSeq" id="XP_023172319.2"/>
    </source>
</evidence>
<dbReference type="CDD" id="cd00037">
    <property type="entry name" value="CLECT"/>
    <property type="match status" value="1"/>
</dbReference>
<keyword evidence="3" id="KW-1185">Reference proteome</keyword>
<name>A0A6J1M090_DROHY</name>
<organism evidence="3 4">
    <name type="scientific">Drosophila hydei</name>
    <name type="common">Fruit fly</name>
    <dbReference type="NCBI Taxonomy" id="7224"/>
    <lineage>
        <taxon>Eukaryota</taxon>
        <taxon>Metazoa</taxon>
        <taxon>Ecdysozoa</taxon>
        <taxon>Arthropoda</taxon>
        <taxon>Hexapoda</taxon>
        <taxon>Insecta</taxon>
        <taxon>Pterygota</taxon>
        <taxon>Neoptera</taxon>
        <taxon>Endopterygota</taxon>
        <taxon>Diptera</taxon>
        <taxon>Brachycera</taxon>
        <taxon>Muscomorpha</taxon>
        <taxon>Ephydroidea</taxon>
        <taxon>Drosophilidae</taxon>
        <taxon>Drosophila</taxon>
    </lineage>
</organism>
<dbReference type="SUPFAM" id="SSF56436">
    <property type="entry name" value="C-type lectin-like"/>
    <property type="match status" value="1"/>
</dbReference>
<proteinExistence type="predicted"/>
<dbReference type="Proteomes" id="UP000504633">
    <property type="component" value="Unplaced"/>
</dbReference>
<evidence type="ECO:0000256" key="1">
    <source>
        <dbReference type="SAM" id="Phobius"/>
    </source>
</evidence>
<dbReference type="SMART" id="SM00034">
    <property type="entry name" value="CLECT"/>
    <property type="match status" value="1"/>
</dbReference>
<dbReference type="InterPro" id="IPR016187">
    <property type="entry name" value="CTDL_fold"/>
</dbReference>
<dbReference type="InterPro" id="IPR016186">
    <property type="entry name" value="C-type_lectin-like/link_sf"/>
</dbReference>
<dbReference type="PROSITE" id="PS50041">
    <property type="entry name" value="C_TYPE_LECTIN_2"/>
    <property type="match status" value="1"/>
</dbReference>
<dbReference type="InterPro" id="IPR001304">
    <property type="entry name" value="C-type_lectin-like"/>
</dbReference>
<feature type="transmembrane region" description="Helical" evidence="1">
    <location>
        <begin position="53"/>
        <end position="72"/>
    </location>
</feature>
<dbReference type="OrthoDB" id="7833541at2759"/>
<dbReference type="GeneID" id="111600449"/>
<reference evidence="4" key="1">
    <citation type="submission" date="2025-08" db="UniProtKB">
        <authorList>
            <consortium name="RefSeq"/>
        </authorList>
    </citation>
    <scope>IDENTIFICATION</scope>
    <source>
        <strain evidence="4">15085-1641.00</strain>
        <tissue evidence="4">Whole body</tissue>
    </source>
</reference>
<sequence length="242" mass="27934">MQLLEFCFPLNCCTLFSRSWLGVELYKSSGALRQALQCSVAWKMMMFGKSCELLSLVLLILASYACIYLEFWKPRCIAPFVEIGDNCYFFSTNKAPTYEYYRVSYKGRIFSVPAVLDWLHASFACETLDPNARLMTVKSAQEMRYLSYYMGRYAHPGTHPYFWTGGHRGSLADSVVERSSLNHFYWHHDPHPMNFSNFVDRQPNSTLRFPSGYCVYLEYIGSELVMATASCKHKMAFACELI</sequence>
<dbReference type="KEGG" id="dhe:111600449"/>
<gene>
    <name evidence="4" type="primary">LOC111600449</name>
</gene>